<protein>
    <submittedName>
        <fullName evidence="2">Uncharacterized protein</fullName>
    </submittedName>
</protein>
<accession>A0A2M6R9E2</accession>
<evidence type="ECO:0000313" key="3">
    <source>
        <dbReference type="Proteomes" id="UP000231162"/>
    </source>
</evidence>
<dbReference type="SUPFAM" id="SSF53955">
    <property type="entry name" value="Lysozyme-like"/>
    <property type="match status" value="1"/>
</dbReference>
<name>A0A2M6R9E2_9BACT</name>
<dbReference type="EMBL" id="PEZX01000005">
    <property type="protein sequence ID" value="PIS07254.1"/>
    <property type="molecule type" value="Genomic_DNA"/>
</dbReference>
<feature type="transmembrane region" description="Helical" evidence="1">
    <location>
        <begin position="86"/>
        <end position="104"/>
    </location>
</feature>
<feature type="transmembrane region" description="Helical" evidence="1">
    <location>
        <begin position="33"/>
        <end position="52"/>
    </location>
</feature>
<keyword evidence="1" id="KW-0812">Transmembrane</keyword>
<dbReference type="SUPFAM" id="SSF55166">
    <property type="entry name" value="Hedgehog/DD-peptidase"/>
    <property type="match status" value="1"/>
</dbReference>
<reference evidence="3" key="1">
    <citation type="submission" date="2017-09" db="EMBL/GenBank/DDBJ databases">
        <title>Depth-based differentiation of microbial function through sediment-hosted aquifers and enrichment of novel symbionts in the deep terrestrial subsurface.</title>
        <authorList>
            <person name="Probst A.J."/>
            <person name="Ladd B."/>
            <person name="Jarett J.K."/>
            <person name="Geller-Mcgrath D.E."/>
            <person name="Sieber C.M.K."/>
            <person name="Emerson J.B."/>
            <person name="Anantharaman K."/>
            <person name="Thomas B.C."/>
            <person name="Malmstrom R."/>
            <person name="Stieglmeier M."/>
            <person name="Klingl A."/>
            <person name="Woyke T."/>
            <person name="Ryan C.M."/>
            <person name="Banfield J.F."/>
        </authorList>
    </citation>
    <scope>NUCLEOTIDE SEQUENCE [LARGE SCALE GENOMIC DNA]</scope>
</reference>
<dbReference type="InterPro" id="IPR009045">
    <property type="entry name" value="Zn_M74/Hedgehog-like"/>
</dbReference>
<dbReference type="InterPro" id="IPR023346">
    <property type="entry name" value="Lysozyme-like_dom_sf"/>
</dbReference>
<dbReference type="Proteomes" id="UP000231162">
    <property type="component" value="Unassembled WGS sequence"/>
</dbReference>
<sequence>MKNRSKFENTVAFIVVAGAKAVSSAVIWVFTTLVFDLFLCVVGLWSMGVGLLKGMQEGSRYFQLVWASSVVPVFKLKCGLDFGKKVIRGSIILIVGLAVAGWYFRKPLADWVDAVCSYRITFVRKPHTVTNLTERVMRTEGKKWVAHNYLPSRTQCQTADELEKIIRPYDGYFGWIARTVDWDINVVRALALIESGCTPDAVDGSFLTGQSSVAHVGMFQLSAGVFAQFLPQQFNGKLRALELAQSRSIRANHNGRISDSEYIASLRAFKKTDPRCALALNALAGCNLWKAHQKIVGDTVATVQVHHNGLGNYAKLVDAYGEYTGDFPVYGYNRYANICKTIRSGTAVFTYPNFWYLYHSDQTFKDKVDALGLHDEAPIYAFKVMALADYLDTMIGDKLLVPALSDNAMNAEIAKARSAIDTLLAYNDMPEWFRNRELPKERRAVKRERTIAKHLYQYQDWKDLKRGLGADKLVAVADRPDIGLDCDDGMGKLAGVNQTYYQNINPQLWRLNCTLATAWRKEGGGTIHMTSAIRTLAYQSLMGNNSCGHTTGLACDLVLERGIPVWRWEQGEKFILFLRAHAREWGYDFYTEAGKGSDTGRNHIHLFITKPQPPRFGLIPNGWFFILTNIRAYVIRLLVRILILEGMHHENG</sequence>
<keyword evidence="1" id="KW-0472">Membrane</keyword>
<proteinExistence type="predicted"/>
<dbReference type="AlphaFoldDB" id="A0A2M6R9E2"/>
<gene>
    <name evidence="2" type="ORF">COT79_00255</name>
</gene>
<comment type="caution">
    <text evidence="2">The sequence shown here is derived from an EMBL/GenBank/DDBJ whole genome shotgun (WGS) entry which is preliminary data.</text>
</comment>
<keyword evidence="1" id="KW-1133">Transmembrane helix</keyword>
<evidence type="ECO:0000256" key="1">
    <source>
        <dbReference type="SAM" id="Phobius"/>
    </source>
</evidence>
<evidence type="ECO:0000313" key="2">
    <source>
        <dbReference type="EMBL" id="PIS07254.1"/>
    </source>
</evidence>
<organism evidence="2 3">
    <name type="scientific">Candidatus Berkelbacteria bacterium CG10_big_fil_rev_8_21_14_0_10_43_14</name>
    <dbReference type="NCBI Taxonomy" id="1974515"/>
    <lineage>
        <taxon>Bacteria</taxon>
        <taxon>Candidatus Berkelbacteria</taxon>
    </lineage>
</organism>